<name>A0AAD7EKW2_9AGAR</name>
<sequence>MVTVPVQDVWTDGQPSLGRAVPEHAIPSPDGSEDGHSVYRKMEDGQRILLVSFVVINLPVTRGWMKWQTRLVVGNRTDPPDVVLSLLAAAALHHITTITQEGKGGYYRLGKL</sequence>
<feature type="region of interest" description="Disordered" evidence="1">
    <location>
        <begin position="13"/>
        <end position="37"/>
    </location>
</feature>
<accession>A0AAD7EKW2</accession>
<dbReference type="EMBL" id="JARIHO010000036">
    <property type="protein sequence ID" value="KAJ7330917.1"/>
    <property type="molecule type" value="Genomic_DNA"/>
</dbReference>
<evidence type="ECO:0000313" key="3">
    <source>
        <dbReference type="Proteomes" id="UP001218218"/>
    </source>
</evidence>
<organism evidence="2 3">
    <name type="scientific">Mycena albidolilacea</name>
    <dbReference type="NCBI Taxonomy" id="1033008"/>
    <lineage>
        <taxon>Eukaryota</taxon>
        <taxon>Fungi</taxon>
        <taxon>Dikarya</taxon>
        <taxon>Basidiomycota</taxon>
        <taxon>Agaricomycotina</taxon>
        <taxon>Agaricomycetes</taxon>
        <taxon>Agaricomycetidae</taxon>
        <taxon>Agaricales</taxon>
        <taxon>Marasmiineae</taxon>
        <taxon>Mycenaceae</taxon>
        <taxon>Mycena</taxon>
    </lineage>
</organism>
<evidence type="ECO:0000313" key="2">
    <source>
        <dbReference type="EMBL" id="KAJ7330917.1"/>
    </source>
</evidence>
<dbReference type="AlphaFoldDB" id="A0AAD7EKW2"/>
<keyword evidence="3" id="KW-1185">Reference proteome</keyword>
<evidence type="ECO:0000256" key="1">
    <source>
        <dbReference type="SAM" id="MobiDB-lite"/>
    </source>
</evidence>
<comment type="caution">
    <text evidence="2">The sequence shown here is derived from an EMBL/GenBank/DDBJ whole genome shotgun (WGS) entry which is preliminary data.</text>
</comment>
<protein>
    <submittedName>
        <fullName evidence="2">Uncharacterized protein</fullName>
    </submittedName>
</protein>
<proteinExistence type="predicted"/>
<dbReference type="Proteomes" id="UP001218218">
    <property type="component" value="Unassembled WGS sequence"/>
</dbReference>
<reference evidence="2" key="1">
    <citation type="submission" date="2023-03" db="EMBL/GenBank/DDBJ databases">
        <title>Massive genome expansion in bonnet fungi (Mycena s.s.) driven by repeated elements and novel gene families across ecological guilds.</title>
        <authorList>
            <consortium name="Lawrence Berkeley National Laboratory"/>
            <person name="Harder C.B."/>
            <person name="Miyauchi S."/>
            <person name="Viragh M."/>
            <person name="Kuo A."/>
            <person name="Thoen E."/>
            <person name="Andreopoulos B."/>
            <person name="Lu D."/>
            <person name="Skrede I."/>
            <person name="Drula E."/>
            <person name="Henrissat B."/>
            <person name="Morin E."/>
            <person name="Kohler A."/>
            <person name="Barry K."/>
            <person name="LaButti K."/>
            <person name="Morin E."/>
            <person name="Salamov A."/>
            <person name="Lipzen A."/>
            <person name="Mereny Z."/>
            <person name="Hegedus B."/>
            <person name="Baldrian P."/>
            <person name="Stursova M."/>
            <person name="Weitz H."/>
            <person name="Taylor A."/>
            <person name="Grigoriev I.V."/>
            <person name="Nagy L.G."/>
            <person name="Martin F."/>
            <person name="Kauserud H."/>
        </authorList>
    </citation>
    <scope>NUCLEOTIDE SEQUENCE</scope>
    <source>
        <strain evidence="2">CBHHK002</strain>
    </source>
</reference>
<gene>
    <name evidence="2" type="ORF">DFH08DRAFT_815006</name>
</gene>